<evidence type="ECO:0000256" key="1">
    <source>
        <dbReference type="ARBA" id="ARBA00004635"/>
    </source>
</evidence>
<feature type="domain" description="Spore germination protein N-terminal" evidence="9">
    <location>
        <begin position="23"/>
        <end position="205"/>
    </location>
</feature>
<protein>
    <recommendedName>
        <fullName evidence="12">Ger(X)C family spore germination protein</fullName>
    </recommendedName>
</protein>
<sequence length="386" mass="43206">MHNRLVRVAMIVILLGVLAGCGDQRILEKQGFIYSIGYDWLAKGKSAEGSVPGNKVKKDQLSVTVWLPVVSAESGRQHPLILQTVASTGKEGRFRLAKQTELSLASGQMRTALFNLQLASRGIMPYLDGFMRDPAVSQRLKIVVVDGTANEMLKKEYPSHMNTGPYIDHLLEKEVMNNRVPESTLYSFMRDYMDDGVDSVAPIIKQQGTHIEASGIALFDGDRYISRIDSDQTLIFAFLKGSFKYGEINIDLADQERKGEKAMFSSLAGNSKVKIKTLPGERLYRADISIKIHGILLEYLGDLQLNMESDKERLEKAIAAHINNEAESMVKELQKLGVDSIGIGKHVRNSLSYKEWKNIDWKAVYSNMDIRCNTKVTIQSVGKFEK</sequence>
<organism evidence="10 11">
    <name type="scientific">Paenibacillus agaridevorans</name>
    <dbReference type="NCBI Taxonomy" id="171404"/>
    <lineage>
        <taxon>Bacteria</taxon>
        <taxon>Bacillati</taxon>
        <taxon>Bacillota</taxon>
        <taxon>Bacilli</taxon>
        <taxon>Bacillales</taxon>
        <taxon>Paenibacillaceae</taxon>
        <taxon>Paenibacillus</taxon>
    </lineage>
</organism>
<keyword evidence="7" id="KW-0449">Lipoprotein</keyword>
<evidence type="ECO:0000256" key="7">
    <source>
        <dbReference type="ARBA" id="ARBA00023288"/>
    </source>
</evidence>
<dbReference type="InterPro" id="IPR046953">
    <property type="entry name" value="Spore_GerAC-like_C"/>
</dbReference>
<dbReference type="Gene3D" id="3.30.300.210">
    <property type="entry name" value="Nutrient germinant receptor protein C, domain 3"/>
    <property type="match status" value="1"/>
</dbReference>
<evidence type="ECO:0000313" key="10">
    <source>
        <dbReference type="EMBL" id="GBG12341.1"/>
    </source>
</evidence>
<comment type="caution">
    <text evidence="10">The sequence shown here is derived from an EMBL/GenBank/DDBJ whole genome shotgun (WGS) entry which is preliminary data.</text>
</comment>
<evidence type="ECO:0000256" key="6">
    <source>
        <dbReference type="ARBA" id="ARBA00023139"/>
    </source>
</evidence>
<dbReference type="Pfam" id="PF05504">
    <property type="entry name" value="Spore_GerAC"/>
    <property type="match status" value="1"/>
</dbReference>
<dbReference type="GO" id="GO:0016020">
    <property type="term" value="C:membrane"/>
    <property type="evidence" value="ECO:0007669"/>
    <property type="project" value="UniProtKB-SubCell"/>
</dbReference>
<evidence type="ECO:0000313" key="11">
    <source>
        <dbReference type="Proteomes" id="UP000245202"/>
    </source>
</evidence>
<keyword evidence="3" id="KW-0309">Germination</keyword>
<name>A0A2R5F6T0_9BACL</name>
<keyword evidence="5" id="KW-0472">Membrane</keyword>
<evidence type="ECO:0000259" key="9">
    <source>
        <dbReference type="Pfam" id="PF25198"/>
    </source>
</evidence>
<dbReference type="PANTHER" id="PTHR35789:SF1">
    <property type="entry name" value="SPORE GERMINATION PROTEIN B3"/>
    <property type="match status" value="1"/>
</dbReference>
<evidence type="ECO:0000256" key="3">
    <source>
        <dbReference type="ARBA" id="ARBA00022544"/>
    </source>
</evidence>
<dbReference type="GO" id="GO:0009847">
    <property type="term" value="P:spore germination"/>
    <property type="evidence" value="ECO:0007669"/>
    <property type="project" value="InterPro"/>
</dbReference>
<dbReference type="AlphaFoldDB" id="A0A2R5F6T0"/>
<evidence type="ECO:0008006" key="12">
    <source>
        <dbReference type="Google" id="ProtNLM"/>
    </source>
</evidence>
<keyword evidence="4" id="KW-0732">Signal</keyword>
<dbReference type="PANTHER" id="PTHR35789">
    <property type="entry name" value="SPORE GERMINATION PROTEIN B3"/>
    <property type="match status" value="1"/>
</dbReference>
<dbReference type="PROSITE" id="PS51257">
    <property type="entry name" value="PROKAR_LIPOPROTEIN"/>
    <property type="match status" value="1"/>
</dbReference>
<evidence type="ECO:0000256" key="4">
    <source>
        <dbReference type="ARBA" id="ARBA00022729"/>
    </source>
</evidence>
<dbReference type="RefSeq" id="WP_108996349.1">
    <property type="nucleotide sequence ID" value="NZ_BDQX01000458.1"/>
</dbReference>
<dbReference type="EMBL" id="BDQX01000458">
    <property type="protein sequence ID" value="GBG12341.1"/>
    <property type="molecule type" value="Genomic_DNA"/>
</dbReference>
<accession>A0A2R5F6T0</accession>
<keyword evidence="11" id="KW-1185">Reference proteome</keyword>
<evidence type="ECO:0000256" key="5">
    <source>
        <dbReference type="ARBA" id="ARBA00023136"/>
    </source>
</evidence>
<evidence type="ECO:0000256" key="2">
    <source>
        <dbReference type="ARBA" id="ARBA00007886"/>
    </source>
</evidence>
<evidence type="ECO:0000259" key="8">
    <source>
        <dbReference type="Pfam" id="PF05504"/>
    </source>
</evidence>
<dbReference type="InterPro" id="IPR057336">
    <property type="entry name" value="GerAC_N"/>
</dbReference>
<comment type="similarity">
    <text evidence="2">Belongs to the GerABKC lipoprotein family.</text>
</comment>
<dbReference type="Pfam" id="PF25198">
    <property type="entry name" value="Spore_GerAC_N"/>
    <property type="match status" value="1"/>
</dbReference>
<comment type="subcellular location">
    <subcellularLocation>
        <location evidence="1">Membrane</location>
        <topology evidence="1">Lipid-anchor</topology>
    </subcellularLocation>
</comment>
<proteinExistence type="inferred from homology"/>
<keyword evidence="6" id="KW-0564">Palmitate</keyword>
<dbReference type="InterPro" id="IPR038501">
    <property type="entry name" value="Spore_GerAC_C_sf"/>
</dbReference>
<dbReference type="InterPro" id="IPR008844">
    <property type="entry name" value="Spore_GerAC-like"/>
</dbReference>
<reference evidence="10 11" key="1">
    <citation type="submission" date="2017-08" db="EMBL/GenBank/DDBJ databases">
        <title>Substantial Increase in Enzyme Production by Combined Drug-Resistance Mutations in Paenibacillus agaridevorans.</title>
        <authorList>
            <person name="Tanaka Y."/>
            <person name="Funane K."/>
            <person name="Hosaka T."/>
            <person name="Shiwa Y."/>
            <person name="Fujita N."/>
            <person name="Miyazaki T."/>
            <person name="Yoshikawa H."/>
            <person name="Murakami K."/>
            <person name="Kasahara K."/>
            <person name="Inaoka T."/>
            <person name="Hiraga Y."/>
            <person name="Ochi K."/>
        </authorList>
    </citation>
    <scope>NUCLEOTIDE SEQUENCE [LARGE SCALE GENOMIC DNA]</scope>
    <source>
        <strain evidence="10 11">T-3040</strain>
    </source>
</reference>
<feature type="domain" description="Spore germination GerAC-like C-terminal" evidence="8">
    <location>
        <begin position="214"/>
        <end position="382"/>
    </location>
</feature>
<dbReference type="NCBIfam" id="TIGR02887">
    <property type="entry name" value="spore_ger_x_C"/>
    <property type="match status" value="1"/>
</dbReference>
<dbReference type="Proteomes" id="UP000245202">
    <property type="component" value="Unassembled WGS sequence"/>
</dbReference>
<gene>
    <name evidence="10" type="ORF">PAT3040_07215</name>
</gene>